<dbReference type="GO" id="GO:0004252">
    <property type="term" value="F:serine-type endopeptidase activity"/>
    <property type="evidence" value="ECO:0007669"/>
    <property type="project" value="InterPro"/>
</dbReference>
<dbReference type="Pfam" id="PF02897">
    <property type="entry name" value="Peptidase_S9_N"/>
    <property type="match status" value="1"/>
</dbReference>
<dbReference type="Proteomes" id="UP000469292">
    <property type="component" value="Unassembled WGS sequence"/>
</dbReference>
<dbReference type="InterPro" id="IPR029058">
    <property type="entry name" value="AB_hydrolase_fold"/>
</dbReference>
<dbReference type="EMBL" id="VYSG01000003">
    <property type="protein sequence ID" value="NEG70379.1"/>
    <property type="molecule type" value="Genomic_DNA"/>
</dbReference>
<dbReference type="InterPro" id="IPR051543">
    <property type="entry name" value="Serine_Peptidase_S9A"/>
</dbReference>
<dbReference type="PANTHER" id="PTHR11757">
    <property type="entry name" value="PROTEASE FAMILY S9A OLIGOPEPTIDASE"/>
    <property type="match status" value="1"/>
</dbReference>
<protein>
    <submittedName>
        <fullName evidence="8">S9 family peptidase</fullName>
    </submittedName>
</protein>
<accession>A0A6I5N3X8</accession>
<evidence type="ECO:0000259" key="7">
    <source>
        <dbReference type="Pfam" id="PF02897"/>
    </source>
</evidence>
<feature type="region of interest" description="Disordered" evidence="5">
    <location>
        <begin position="314"/>
        <end position="348"/>
    </location>
</feature>
<organism evidence="8 9">
    <name type="scientific">Bifidobacterium choloepi</name>
    <dbReference type="NCBI Taxonomy" id="2614131"/>
    <lineage>
        <taxon>Bacteria</taxon>
        <taxon>Bacillati</taxon>
        <taxon>Actinomycetota</taxon>
        <taxon>Actinomycetes</taxon>
        <taxon>Bifidobacteriales</taxon>
        <taxon>Bifidobacteriaceae</taxon>
        <taxon>Bifidobacterium</taxon>
    </lineage>
</organism>
<feature type="compositionally biased region" description="Basic and acidic residues" evidence="5">
    <location>
        <begin position="315"/>
        <end position="329"/>
    </location>
</feature>
<dbReference type="GO" id="GO:0006508">
    <property type="term" value="P:proteolysis"/>
    <property type="evidence" value="ECO:0007669"/>
    <property type="project" value="UniProtKB-KW"/>
</dbReference>
<gene>
    <name evidence="8" type="ORF">F6S87_07190</name>
</gene>
<name>A0A6I5N3X8_9BIFI</name>
<feature type="domain" description="Peptidase S9 prolyl oligopeptidase catalytic" evidence="6">
    <location>
        <begin position="872"/>
        <end position="939"/>
    </location>
</feature>
<evidence type="ECO:0000256" key="1">
    <source>
        <dbReference type="ARBA" id="ARBA00005228"/>
    </source>
</evidence>
<dbReference type="RefSeq" id="WP_163227973.1">
    <property type="nucleotide sequence ID" value="NZ_VYSG01000003.1"/>
</dbReference>
<feature type="region of interest" description="Disordered" evidence="5">
    <location>
        <begin position="522"/>
        <end position="559"/>
    </location>
</feature>
<evidence type="ECO:0000259" key="6">
    <source>
        <dbReference type="Pfam" id="PF00326"/>
    </source>
</evidence>
<comment type="caution">
    <text evidence="8">The sequence shown here is derived from an EMBL/GenBank/DDBJ whole genome shotgun (WGS) entry which is preliminary data.</text>
</comment>
<keyword evidence="3" id="KW-0378">Hydrolase</keyword>
<dbReference type="InterPro" id="IPR001375">
    <property type="entry name" value="Peptidase_S9_cat"/>
</dbReference>
<evidence type="ECO:0000256" key="2">
    <source>
        <dbReference type="ARBA" id="ARBA00022670"/>
    </source>
</evidence>
<reference evidence="8 9" key="1">
    <citation type="submission" date="2019-09" db="EMBL/GenBank/DDBJ databases">
        <title>Phylogenetic characterization of a novel taxon of the genus Bifidobacterium: Bifidobacterium choloepi sp. nov.</title>
        <authorList>
            <person name="Modesto M."/>
            <person name="Satti M."/>
        </authorList>
    </citation>
    <scope>NUCLEOTIDE SEQUENCE [LARGE SCALE GENOMIC DNA]</scope>
    <source>
        <strain evidence="8 9">BRDM6</strain>
    </source>
</reference>
<dbReference type="InterPro" id="IPR002470">
    <property type="entry name" value="Peptidase_S9A"/>
</dbReference>
<feature type="domain" description="Peptidase S9A N-terminal" evidence="7">
    <location>
        <begin position="22"/>
        <end position="304"/>
    </location>
</feature>
<dbReference type="Gene3D" id="3.40.50.1820">
    <property type="entry name" value="alpha/beta hydrolase"/>
    <property type="match status" value="1"/>
</dbReference>
<proteinExistence type="inferred from homology"/>
<comment type="similarity">
    <text evidence="1">Belongs to the peptidase S9A family.</text>
</comment>
<dbReference type="InterPro" id="IPR023302">
    <property type="entry name" value="Pept_S9A_N"/>
</dbReference>
<keyword evidence="4" id="KW-0720">Serine protease</keyword>
<evidence type="ECO:0000256" key="3">
    <source>
        <dbReference type="ARBA" id="ARBA00022801"/>
    </source>
</evidence>
<dbReference type="PRINTS" id="PR00862">
    <property type="entry name" value="PROLIGOPTASE"/>
</dbReference>
<dbReference type="SUPFAM" id="SSF53474">
    <property type="entry name" value="alpha/beta-Hydrolases"/>
    <property type="match status" value="1"/>
</dbReference>
<dbReference type="Pfam" id="PF00326">
    <property type="entry name" value="Peptidase_S9"/>
    <property type="match status" value="2"/>
</dbReference>
<sequence>MTEESFEQGESFDNIAVPTAVRRPSERRFHGDVFVDDYEWLRDKNAAETKRFVDEENRYCESRMAPLAGLQRTLFDEFRSHVQETDMSVPTRMDDYWYFTRTQEGKQYAVQCRLPIAGPDDWTPPAVSASDAPGSMPGEEIVFDANREAEGHEFFRVGGMDLTKDGRWLLYGVDTDGDERYDYRIRDLATGRELDERFDGISGACFTPDGRYVFYTELDDAWRPWRIRRHRVGSGTPADEDAIVFTEDDEHFWAGVGMSFDERSVVIGTGSKTTTEVLMLPVADPEGDFSVFIPRQEGVEYDVSFACFEGGDGGNDARDGNDLRDEGERAGAGASVNAGAGAGGARGGDGAVAGAISGSATGVTATAAEHSDDIPVAIVYHNATNPNFEIDVIDLRDHQPPFRLGEGVRVVAGSPYGCEEGDRCEPGASARPISTPVNDPVNPAILQGCTGLAIEGIAMHRHYVAMSYRADGLPRLAVMPKSVAREDFLAGRPWEFRELVPPELAPAQSPLSETAEAAEAEEAVAPGEGVEPGGVTATREADGHEAARSAAPDSPDGMCADESCQILPAQLEATVGRLYSIGNGGNPSYDAPRLRYSFSSFTRPAELHELDVATDADTLLKVANVLGGFDARDYREARAWVTARDGERIPVSLVWRKGAVLRDMPMFILGYGAYEISSDPGFSVARLSLLDRGVLYALPHVRGGGEMGRAWYEQGRRLNKKNTFADFVDVTAALQNCGLADAGRTVANGGSAGGLLMGAIANMAPDRYAGIEADVPFVDALTTILDPSLPLTITEWDEWGDPLHDAEVYRYMKTYSPYENAPAPRTVEEADVSDGGVPECAECSECPNGEDRVADGEPSYRWPDGRVTHAFPKIFVTTSMNDTRVMVVEPLKWIARLQAAGVDAVIRIEGEAGHGGTSGRYRQWEQISYENAWCLATMGITE</sequence>
<feature type="domain" description="Peptidase S9 prolyl oligopeptidase catalytic" evidence="6">
    <location>
        <begin position="682"/>
        <end position="821"/>
    </location>
</feature>
<keyword evidence="9" id="KW-1185">Reference proteome</keyword>
<dbReference type="PANTHER" id="PTHR11757:SF19">
    <property type="entry name" value="PROLYL ENDOPEPTIDASE-LIKE"/>
    <property type="match status" value="1"/>
</dbReference>
<evidence type="ECO:0000313" key="9">
    <source>
        <dbReference type="Proteomes" id="UP000469292"/>
    </source>
</evidence>
<evidence type="ECO:0000313" key="8">
    <source>
        <dbReference type="EMBL" id="NEG70379.1"/>
    </source>
</evidence>
<dbReference type="AlphaFoldDB" id="A0A6I5N3X8"/>
<evidence type="ECO:0000256" key="5">
    <source>
        <dbReference type="SAM" id="MobiDB-lite"/>
    </source>
</evidence>
<dbReference type="Gene3D" id="2.130.10.120">
    <property type="entry name" value="Prolyl oligopeptidase, N-terminal domain"/>
    <property type="match status" value="1"/>
</dbReference>
<feature type="compositionally biased region" description="Low complexity" evidence="5">
    <location>
        <begin position="523"/>
        <end position="538"/>
    </location>
</feature>
<dbReference type="SUPFAM" id="SSF50993">
    <property type="entry name" value="Peptidase/esterase 'gauge' domain"/>
    <property type="match status" value="1"/>
</dbReference>
<keyword evidence="2" id="KW-0645">Protease</keyword>
<evidence type="ECO:0000256" key="4">
    <source>
        <dbReference type="ARBA" id="ARBA00022825"/>
    </source>
</evidence>